<name>A0A2T5EWX6_VIBSP</name>
<dbReference type="AlphaFoldDB" id="A0A2T5EWX6"/>
<proteinExistence type="predicted"/>
<reference evidence="1 2" key="1">
    <citation type="submission" date="2017-11" db="EMBL/GenBank/DDBJ databases">
        <title>Population delineation of vibrios coincides with oyster pathogenicity.</title>
        <authorList>
            <person name="Bruto M."/>
            <person name="Labreuche Y."/>
            <person name="James A."/>
            <person name="Piel D."/>
            <person name="Chenivesse S."/>
            <person name="Petton B."/>
            <person name="Polz M.F."/>
            <person name="Le Roux F."/>
        </authorList>
    </citation>
    <scope>NUCLEOTIDE SEQUENCE [LARGE SCALE GENOMIC DNA]</scope>
    <source>
        <strain evidence="1 2">FF_144</strain>
    </source>
</reference>
<dbReference type="EMBL" id="PIFK01000015">
    <property type="protein sequence ID" value="PTP36312.1"/>
    <property type="molecule type" value="Genomic_DNA"/>
</dbReference>
<gene>
    <name evidence="1" type="ORF">CWO07_09180</name>
</gene>
<comment type="caution">
    <text evidence="1">The sequence shown here is derived from an EMBL/GenBank/DDBJ whole genome shotgun (WGS) entry which is preliminary data.</text>
</comment>
<dbReference type="RefSeq" id="WP_108187609.1">
    <property type="nucleotide sequence ID" value="NZ_PIFK01000015.1"/>
</dbReference>
<accession>A0A2T5EWX6</accession>
<organism evidence="1 2">
    <name type="scientific">Vibrio splendidus</name>
    <dbReference type="NCBI Taxonomy" id="29497"/>
    <lineage>
        <taxon>Bacteria</taxon>
        <taxon>Pseudomonadati</taxon>
        <taxon>Pseudomonadota</taxon>
        <taxon>Gammaproteobacteria</taxon>
        <taxon>Vibrionales</taxon>
        <taxon>Vibrionaceae</taxon>
        <taxon>Vibrio</taxon>
    </lineage>
</organism>
<protein>
    <submittedName>
        <fullName evidence="1">Uncharacterized protein</fullName>
    </submittedName>
</protein>
<evidence type="ECO:0000313" key="1">
    <source>
        <dbReference type="EMBL" id="PTP36312.1"/>
    </source>
</evidence>
<evidence type="ECO:0000313" key="2">
    <source>
        <dbReference type="Proteomes" id="UP000244197"/>
    </source>
</evidence>
<dbReference type="Proteomes" id="UP000244197">
    <property type="component" value="Unassembled WGS sequence"/>
</dbReference>
<sequence length="421" mass="47326">MDTFNVAKKFEPSHLALDSEKVGLLLASHDAHLLVTSYDGASLWDDASGEYQIRLYIDLEQVAICDADEHEGIGNLQLHPAFSSHRELIAQIFSGYLDAPETLFEISEFHAVSLNALLELRSGQYSIQTINGEQLLTLEGGTDIAQMCFSEDSQSVSFTSELLVNSPIYSHKLASEILNAFNDSSEELTDQVKKDLIEKLGQLNEDLRYDRLPRSKLLTPDPLFVTSPLTTEAIEAKQENLKVAKIVANSKTSKDLVRDAELIVTANSNSRHLSIFHHTQEIYRVYQDVDGLLLKSVIDDRFNSVATLLSEISDSYFGDFPQQTWDREQMWVAETNSYMIELAKDLKDGRFEFEHIGDTYAINTEGDQVAVVGETADSFQFYCSETSPLIVRAVTDIFVEKLEFFSQEYANELVESVSDNI</sequence>